<feature type="compositionally biased region" description="Acidic residues" evidence="10">
    <location>
        <begin position="717"/>
        <end position="727"/>
    </location>
</feature>
<comment type="subcellular location">
    <subcellularLocation>
        <location evidence="1">Nucleus</location>
    </subcellularLocation>
</comment>
<dbReference type="InterPro" id="IPR018327">
    <property type="entry name" value="BHD_2"/>
</dbReference>
<feature type="region of interest" description="Disordered" evidence="10">
    <location>
        <begin position="659"/>
        <end position="730"/>
    </location>
</feature>
<dbReference type="InterPro" id="IPR042488">
    <property type="entry name" value="Rad4_BHD3_sf"/>
</dbReference>
<protein>
    <recommendedName>
        <fullName evidence="11">PPM-type phosphatase domain-containing protein</fullName>
    </recommendedName>
</protein>
<evidence type="ECO:0000256" key="7">
    <source>
        <dbReference type="ARBA" id="ARBA00023204"/>
    </source>
</evidence>
<dbReference type="SUPFAM" id="SSF81606">
    <property type="entry name" value="PP2C-like"/>
    <property type="match status" value="1"/>
</dbReference>
<feature type="non-terminal residue" evidence="12">
    <location>
        <position position="1456"/>
    </location>
</feature>
<dbReference type="SMART" id="SM01032">
    <property type="entry name" value="BHD_3"/>
    <property type="match status" value="1"/>
</dbReference>
<dbReference type="SMART" id="SM01030">
    <property type="entry name" value="BHD_1"/>
    <property type="match status" value="1"/>
</dbReference>
<dbReference type="Gene3D" id="3.30.70.2460">
    <property type="entry name" value="Rad4, beta-hairpin domain BHD3"/>
    <property type="match status" value="1"/>
</dbReference>
<gene>
    <name evidence="12" type="ORF">B7463_g8935</name>
</gene>
<comment type="caution">
    <text evidence="12">The sequence shown here is derived from an EMBL/GenBank/DDBJ whole genome shotgun (WGS) entry which is preliminary data.</text>
</comment>
<evidence type="ECO:0000256" key="5">
    <source>
        <dbReference type="ARBA" id="ARBA00022801"/>
    </source>
</evidence>
<dbReference type="Gene3D" id="2.20.20.110">
    <property type="entry name" value="Rad4, beta-hairpin domain BHD1"/>
    <property type="match status" value="1"/>
</dbReference>
<dbReference type="GO" id="GO:0000111">
    <property type="term" value="C:nucleotide-excision repair factor 2 complex"/>
    <property type="evidence" value="ECO:0007669"/>
    <property type="project" value="TreeGrafter"/>
</dbReference>
<dbReference type="FunFam" id="3.30.70.2460:FF:000001">
    <property type="entry name" value="DNA repair protein Rad4 family"/>
    <property type="match status" value="1"/>
</dbReference>
<feature type="domain" description="PPM-type phosphatase" evidence="11">
    <location>
        <begin position="217"/>
        <end position="685"/>
    </location>
</feature>
<dbReference type="InterPro" id="IPR001932">
    <property type="entry name" value="PPM-type_phosphatase-like_dom"/>
</dbReference>
<keyword evidence="5 9" id="KW-0378">Hydrolase</keyword>
<organism evidence="12 13">
    <name type="scientific">Scytalidium lignicola</name>
    <name type="common">Hyphomycete</name>
    <dbReference type="NCBI Taxonomy" id="5539"/>
    <lineage>
        <taxon>Eukaryota</taxon>
        <taxon>Fungi</taxon>
        <taxon>Dikarya</taxon>
        <taxon>Ascomycota</taxon>
        <taxon>Pezizomycotina</taxon>
        <taxon>Leotiomycetes</taxon>
        <taxon>Leotiomycetes incertae sedis</taxon>
        <taxon>Scytalidium</taxon>
    </lineage>
</organism>
<keyword evidence="4" id="KW-0227">DNA damage</keyword>
<dbReference type="GO" id="GO:0005737">
    <property type="term" value="C:cytoplasm"/>
    <property type="evidence" value="ECO:0007669"/>
    <property type="project" value="TreeGrafter"/>
</dbReference>
<keyword evidence="7" id="KW-0234">DNA repair</keyword>
<comment type="similarity">
    <text evidence="2">Belongs to the XPC family.</text>
</comment>
<dbReference type="PANTHER" id="PTHR12135">
    <property type="entry name" value="DNA REPAIR PROTEIN XP-C / RAD4"/>
    <property type="match status" value="1"/>
</dbReference>
<dbReference type="InterPro" id="IPR018328">
    <property type="entry name" value="Rad4_beta-hairpin_dom3"/>
</dbReference>
<dbReference type="InterPro" id="IPR036457">
    <property type="entry name" value="PPM-type-like_dom_sf"/>
</dbReference>
<evidence type="ECO:0000256" key="6">
    <source>
        <dbReference type="ARBA" id="ARBA00022912"/>
    </source>
</evidence>
<dbReference type="EMBL" id="NCSJ02000208">
    <property type="protein sequence ID" value="RFU27403.1"/>
    <property type="molecule type" value="Genomic_DNA"/>
</dbReference>
<dbReference type="GO" id="GO:0006298">
    <property type="term" value="P:mismatch repair"/>
    <property type="evidence" value="ECO:0007669"/>
    <property type="project" value="TreeGrafter"/>
</dbReference>
<comment type="similarity">
    <text evidence="9">Belongs to the PP2C family.</text>
</comment>
<dbReference type="GO" id="GO:0071942">
    <property type="term" value="C:XPC complex"/>
    <property type="evidence" value="ECO:0007669"/>
    <property type="project" value="TreeGrafter"/>
</dbReference>
<evidence type="ECO:0000256" key="4">
    <source>
        <dbReference type="ARBA" id="ARBA00022763"/>
    </source>
</evidence>
<proteinExistence type="inferred from homology"/>
<dbReference type="InterPro" id="IPR004583">
    <property type="entry name" value="DNA_repair_Rad4"/>
</dbReference>
<dbReference type="STRING" id="5539.A0A3E2H327"/>
<dbReference type="Gene3D" id="3.60.40.10">
    <property type="entry name" value="PPM-type phosphatase domain"/>
    <property type="match status" value="1"/>
</dbReference>
<dbReference type="PROSITE" id="PS01032">
    <property type="entry name" value="PPM_1"/>
    <property type="match status" value="1"/>
</dbReference>
<feature type="region of interest" description="Disordered" evidence="10">
    <location>
        <begin position="1399"/>
        <end position="1456"/>
    </location>
</feature>
<feature type="region of interest" description="Disordered" evidence="10">
    <location>
        <begin position="1235"/>
        <end position="1261"/>
    </location>
</feature>
<dbReference type="Gene3D" id="3.30.60.290">
    <property type="entry name" value="Rad4, beta-hairpin domain BHD2"/>
    <property type="match status" value="1"/>
</dbReference>
<reference evidence="12 13" key="1">
    <citation type="submission" date="2018-05" db="EMBL/GenBank/DDBJ databases">
        <title>Draft genome sequence of Scytalidium lignicola DSM 105466, a ubiquitous saprotrophic fungus.</title>
        <authorList>
            <person name="Buettner E."/>
            <person name="Gebauer A.M."/>
            <person name="Hofrichter M."/>
            <person name="Liers C."/>
            <person name="Kellner H."/>
        </authorList>
    </citation>
    <scope>NUCLEOTIDE SEQUENCE [LARGE SCALE GENOMIC DNA]</scope>
    <source>
        <strain evidence="12 13">DSM 105466</strain>
    </source>
</reference>
<keyword evidence="8" id="KW-0539">Nucleus</keyword>
<feature type="non-terminal residue" evidence="12">
    <location>
        <position position="1"/>
    </location>
</feature>
<dbReference type="SMART" id="SM00332">
    <property type="entry name" value="PP2Cc"/>
    <property type="match status" value="1"/>
</dbReference>
<keyword evidence="13" id="KW-1185">Reference proteome</keyword>
<evidence type="ECO:0000256" key="3">
    <source>
        <dbReference type="ARBA" id="ARBA00022723"/>
    </source>
</evidence>
<dbReference type="GO" id="GO:0003697">
    <property type="term" value="F:single-stranded DNA binding"/>
    <property type="evidence" value="ECO:0007669"/>
    <property type="project" value="TreeGrafter"/>
</dbReference>
<feature type="compositionally biased region" description="Polar residues" evidence="10">
    <location>
        <begin position="179"/>
        <end position="194"/>
    </location>
</feature>
<dbReference type="GO" id="GO:0006289">
    <property type="term" value="P:nucleotide-excision repair"/>
    <property type="evidence" value="ECO:0007669"/>
    <property type="project" value="InterPro"/>
</dbReference>
<dbReference type="InterPro" id="IPR036985">
    <property type="entry name" value="Transglutaminase-like_sf"/>
</dbReference>
<sequence length="1456" mass="162312">MRGTTAAAVVGGARAARRNVKKGWSLGDSYGFISWFISSYKISPSKISGARPRLNSEAVQWRRSGSDYEVPLEHTRQYYSNSKPLNSMMVEYGGGQTEEMGSYPRRRKSRPQIPLDTNMGLKIWGARASPGIPRGFGTYNRPRKELYLQKRQFHDYFVTNLPSSSLHPDSGPHHKLPRSASTPHTPGPGSTQAAPLSIGASRELTVVRIPLRKAKHHFGVSLSRGTRPYNEDAFQAGTLEIPAFAKRKAISLSRSKTGAMVSDGSGTSAESASGDPQVFYFAVFDGHGGNECSDFLSQELHNYIESAAVSFGLQSSLRDTRSEKKGEPVKRSKNIPAEPSATLSGVTESKQTPIQLERKLVMEWKETVGGYFRRFKPEYFAIPSASSRTSAVTTVSETPVTIEPVLMYAFLKADFDFITAQAHKPDPSDNSDKPLNADDILGSPAHLSCNWIGGPTRFIGGSTASIALISTPTPTPFWHPATPCTIVAAHVGDTRIILCDTATGLAKPITTNHHPSTPLESTRLRRYAATFSTDSFGEERMSGLANTRAFGDMRSKRIGVSAEPEITRVELLPAEYSFLVLVSDGVSGTLDDQEIVDVVKEAKTPEQGARDLTHCEAIVVMARGRPAARGRGKGKARNSTLGRNVVPEVYRDMLAEAMSAQPELTESPLKRRRTTRNLEKSVASDFKPVQNVEDENEEEDIEFEDVLDTSNKRNDLVDSDSESDDFSDSVTKKLQTAYRDSEDESSESDIAWDDIDFDFKAQDSEPNKDLELTLTTKATPQAKITANRRKAITKSERNLRLEIHKTHVLCLLAHVDRRNDWCNDLEVQRALKSLLDKKMITFLKPKAELSQFGRAESLKRGLDMVSAMWLARYTITSRGMRKSLWAENEKDLQNFRLPTDAEPPLDKADFRAAARSLKGSRDTGAQLYCALLRSVGLDVRLVCSLQPLPFNSGGPSMPVRPSTAVKAATPEASDEGEAIDIQGPTSPFAMGNSSSTNLPFTARRRLGHPNAADYYMPEITAPPPPPPPRPKQKLIRESPYPVYWVEVLDEAHQKWIPVDPLVTQTIAKPRIFEPPASDRENNMSYVIAFYDDGAARDVTRRYAKAYNAKTRKSRVECTEGGEKWWRRVMRSFSRGWTTDKDQIEETELAAAEAREPMPRNVADFKDHPYYALERHLRRNEVLVSNREVGKIAAGRDPRNPGQKLLESIYRRKDVRIARSADAWYRLGREIKMGEHPVKTVAPRKNKEPENEGDDPDDRPGTNLYTMEQTELYVPPPIVNGRVPKNSYGNLDIYVPTMVPKGGVHLPYPDASRAARVLGIDYADALTGFEFKGRHGTAILKGVIVAEEYREALEAVVRGFQDDEERAKEEMHTLAVFRMWKRFLVGLRIKERIDQYEIEGEDTGDRETGATAEIDMDRDNKDEDEEDYDISNAEPDSGMDTEEYDYDDDGGGGFFPE</sequence>
<evidence type="ECO:0000256" key="2">
    <source>
        <dbReference type="ARBA" id="ARBA00009525"/>
    </source>
</evidence>
<dbReference type="InterPro" id="IPR018325">
    <property type="entry name" value="Rad4/PNGase_transGLS-fold"/>
</dbReference>
<dbReference type="SMART" id="SM01031">
    <property type="entry name" value="BHD_2"/>
    <property type="match status" value="1"/>
</dbReference>
<dbReference type="Pfam" id="PF03835">
    <property type="entry name" value="Rad4"/>
    <property type="match status" value="1"/>
</dbReference>
<dbReference type="SUPFAM" id="SSF54001">
    <property type="entry name" value="Cysteine proteinases"/>
    <property type="match status" value="1"/>
</dbReference>
<accession>A0A3E2H327</accession>
<dbReference type="CDD" id="cd00143">
    <property type="entry name" value="PP2Cc"/>
    <property type="match status" value="1"/>
</dbReference>
<evidence type="ECO:0000313" key="13">
    <source>
        <dbReference type="Proteomes" id="UP000258309"/>
    </source>
</evidence>
<dbReference type="GO" id="GO:0046872">
    <property type="term" value="F:metal ion binding"/>
    <property type="evidence" value="ECO:0007669"/>
    <property type="project" value="UniProtKB-KW"/>
</dbReference>
<feature type="region of interest" description="Disordered" evidence="10">
    <location>
        <begin position="319"/>
        <end position="349"/>
    </location>
</feature>
<dbReference type="GO" id="GO:0003684">
    <property type="term" value="F:damaged DNA binding"/>
    <property type="evidence" value="ECO:0007669"/>
    <property type="project" value="InterPro"/>
</dbReference>
<evidence type="ECO:0000313" key="12">
    <source>
        <dbReference type="EMBL" id="RFU27403.1"/>
    </source>
</evidence>
<dbReference type="InterPro" id="IPR000222">
    <property type="entry name" value="PP2C_BS"/>
</dbReference>
<evidence type="ECO:0000256" key="1">
    <source>
        <dbReference type="ARBA" id="ARBA00004123"/>
    </source>
</evidence>
<dbReference type="PROSITE" id="PS51746">
    <property type="entry name" value="PPM_2"/>
    <property type="match status" value="1"/>
</dbReference>
<feature type="compositionally biased region" description="Acidic residues" evidence="10">
    <location>
        <begin position="692"/>
        <end position="707"/>
    </location>
</feature>
<dbReference type="Pfam" id="PF10404">
    <property type="entry name" value="BHD_2"/>
    <property type="match status" value="1"/>
</dbReference>
<dbReference type="Gene3D" id="3.90.260.10">
    <property type="entry name" value="Transglutaminase-like"/>
    <property type="match status" value="1"/>
</dbReference>
<evidence type="ECO:0000256" key="9">
    <source>
        <dbReference type="RuleBase" id="RU003465"/>
    </source>
</evidence>
<keyword evidence="6 9" id="KW-0904">Protein phosphatase</keyword>
<dbReference type="InterPro" id="IPR018326">
    <property type="entry name" value="Rad4_beta-hairpin_dom1"/>
</dbReference>
<dbReference type="Pfam" id="PF10403">
    <property type="entry name" value="BHD_1"/>
    <property type="match status" value="1"/>
</dbReference>
<dbReference type="PANTHER" id="PTHR12135:SF0">
    <property type="entry name" value="DNA REPAIR PROTEIN COMPLEMENTING XP-C CELLS"/>
    <property type="match status" value="1"/>
</dbReference>
<feature type="region of interest" description="Disordered" evidence="10">
    <location>
        <begin position="164"/>
        <end position="197"/>
    </location>
</feature>
<dbReference type="InterPro" id="IPR038765">
    <property type="entry name" value="Papain-like_cys_pep_sf"/>
</dbReference>
<feature type="compositionally biased region" description="Pro residues" evidence="10">
    <location>
        <begin position="1020"/>
        <end position="1029"/>
    </location>
</feature>
<feature type="region of interest" description="Disordered" evidence="10">
    <location>
        <begin position="1014"/>
        <end position="1033"/>
    </location>
</feature>
<feature type="compositionally biased region" description="Basic and acidic residues" evidence="10">
    <location>
        <begin position="319"/>
        <end position="330"/>
    </location>
</feature>
<evidence type="ECO:0000256" key="8">
    <source>
        <dbReference type="ARBA" id="ARBA00023242"/>
    </source>
</evidence>
<evidence type="ECO:0000256" key="10">
    <source>
        <dbReference type="SAM" id="MobiDB-lite"/>
    </source>
</evidence>
<dbReference type="OrthoDB" id="300780at2759"/>
<evidence type="ECO:0000259" key="11">
    <source>
        <dbReference type="PROSITE" id="PS51746"/>
    </source>
</evidence>
<dbReference type="Pfam" id="PF10405">
    <property type="entry name" value="BHD_3"/>
    <property type="match status" value="1"/>
</dbReference>
<dbReference type="Pfam" id="PF00481">
    <property type="entry name" value="PP2C"/>
    <property type="match status" value="1"/>
</dbReference>
<feature type="compositionally biased region" description="Acidic residues" evidence="10">
    <location>
        <begin position="1436"/>
        <end position="1449"/>
    </location>
</feature>
<dbReference type="GO" id="GO:0004721">
    <property type="term" value="F:phosphoprotein phosphatase activity"/>
    <property type="evidence" value="ECO:0007669"/>
    <property type="project" value="UniProtKB-KW"/>
</dbReference>
<keyword evidence="3" id="KW-0479">Metal-binding</keyword>
<name>A0A3E2H327_SCYLI</name>
<dbReference type="Proteomes" id="UP000258309">
    <property type="component" value="Unassembled WGS sequence"/>
</dbReference>